<dbReference type="GO" id="GO:0005886">
    <property type="term" value="C:plasma membrane"/>
    <property type="evidence" value="ECO:0007669"/>
    <property type="project" value="TreeGrafter"/>
</dbReference>
<comment type="similarity">
    <text evidence="2 7">Belongs to the copper transporter (Ctr) (TC 1.A.56) family. SLC31A subfamily.</text>
</comment>
<dbReference type="AlphaFoldDB" id="A0A830C5I8"/>
<keyword evidence="5 7" id="KW-1133">Transmembrane helix</keyword>
<dbReference type="EMBL" id="BMAC01000222">
    <property type="protein sequence ID" value="GFP90625.1"/>
    <property type="molecule type" value="Genomic_DNA"/>
</dbReference>
<evidence type="ECO:0000256" key="4">
    <source>
        <dbReference type="ARBA" id="ARBA00022796"/>
    </source>
</evidence>
<keyword evidence="7" id="KW-0406">Ion transport</keyword>
<gene>
    <name evidence="8" type="ORF">PHJA_001206600</name>
</gene>
<evidence type="ECO:0000256" key="2">
    <source>
        <dbReference type="ARBA" id="ARBA00006921"/>
    </source>
</evidence>
<organism evidence="8 9">
    <name type="scientific">Phtheirospermum japonicum</name>
    <dbReference type="NCBI Taxonomy" id="374723"/>
    <lineage>
        <taxon>Eukaryota</taxon>
        <taxon>Viridiplantae</taxon>
        <taxon>Streptophyta</taxon>
        <taxon>Embryophyta</taxon>
        <taxon>Tracheophyta</taxon>
        <taxon>Spermatophyta</taxon>
        <taxon>Magnoliopsida</taxon>
        <taxon>eudicotyledons</taxon>
        <taxon>Gunneridae</taxon>
        <taxon>Pentapetalae</taxon>
        <taxon>asterids</taxon>
        <taxon>lamiids</taxon>
        <taxon>Lamiales</taxon>
        <taxon>Orobanchaceae</taxon>
        <taxon>Orobanchaceae incertae sedis</taxon>
        <taxon>Phtheirospermum</taxon>
    </lineage>
</organism>
<evidence type="ECO:0000313" key="9">
    <source>
        <dbReference type="Proteomes" id="UP000653305"/>
    </source>
</evidence>
<keyword evidence="6 7" id="KW-0472">Membrane</keyword>
<evidence type="ECO:0000256" key="3">
    <source>
        <dbReference type="ARBA" id="ARBA00022692"/>
    </source>
</evidence>
<proteinExistence type="inferred from homology"/>
<evidence type="ECO:0000256" key="7">
    <source>
        <dbReference type="RuleBase" id="RU367022"/>
    </source>
</evidence>
<comment type="caution">
    <text evidence="8">The sequence shown here is derived from an EMBL/GenBank/DDBJ whole genome shotgun (WGS) entry which is preliminary data.</text>
</comment>
<dbReference type="GO" id="GO:0005375">
    <property type="term" value="F:copper ion transmembrane transporter activity"/>
    <property type="evidence" value="ECO:0007669"/>
    <property type="project" value="UniProtKB-UniRule"/>
</dbReference>
<dbReference type="OrthoDB" id="73901at2759"/>
<dbReference type="Pfam" id="PF04145">
    <property type="entry name" value="Ctr"/>
    <property type="match status" value="1"/>
</dbReference>
<keyword evidence="4 7" id="KW-0187">Copper transport</keyword>
<name>A0A830C5I8_9LAMI</name>
<reference evidence="8" key="1">
    <citation type="submission" date="2020-07" db="EMBL/GenBank/DDBJ databases">
        <title>Ethylene signaling mediates host invasion by parasitic plants.</title>
        <authorList>
            <person name="Yoshida S."/>
        </authorList>
    </citation>
    <scope>NUCLEOTIDE SEQUENCE</scope>
    <source>
        <strain evidence="8">Okayama</strain>
    </source>
</reference>
<evidence type="ECO:0000256" key="6">
    <source>
        <dbReference type="ARBA" id="ARBA00023136"/>
    </source>
</evidence>
<evidence type="ECO:0000256" key="5">
    <source>
        <dbReference type="ARBA" id="ARBA00022989"/>
    </source>
</evidence>
<evidence type="ECO:0000313" key="8">
    <source>
        <dbReference type="EMBL" id="GFP90625.1"/>
    </source>
</evidence>
<accession>A0A830C5I8</accession>
<keyword evidence="7" id="KW-0813">Transport</keyword>
<dbReference type="PANTHER" id="PTHR12483:SF27">
    <property type="entry name" value="COPPER TRANSPORT PROTEIN CTR1"/>
    <property type="match status" value="1"/>
</dbReference>
<evidence type="ECO:0000256" key="1">
    <source>
        <dbReference type="ARBA" id="ARBA00004141"/>
    </source>
</evidence>
<feature type="transmembrane region" description="Helical" evidence="7">
    <location>
        <begin position="76"/>
        <end position="95"/>
    </location>
</feature>
<keyword evidence="3 7" id="KW-0812">Transmembrane</keyword>
<protein>
    <recommendedName>
        <fullName evidence="7">Copper transport protein</fullName>
    </recommendedName>
</protein>
<keyword evidence="7" id="KW-0186">Copper</keyword>
<dbReference type="PANTHER" id="PTHR12483">
    <property type="entry name" value="SOLUTE CARRIER FAMILY 31 COPPER TRANSPORTERS"/>
    <property type="match status" value="1"/>
</dbReference>
<keyword evidence="9" id="KW-1185">Reference proteome</keyword>
<feature type="transmembrane region" description="Helical" evidence="7">
    <location>
        <begin position="24"/>
        <end position="44"/>
    </location>
</feature>
<dbReference type="Proteomes" id="UP000653305">
    <property type="component" value="Unassembled WGS sequence"/>
</dbReference>
<sequence>MMHMTFYWGKNVTILFDSWKIDSWASYFLSLLACFLIFAFYQYMEDCRIRLKHLSASKNKPGRWQRVGPIEIRREYLLMLAIMSFNGGIFVVVVVG</sequence>
<comment type="subcellular location">
    <subcellularLocation>
        <location evidence="1 7">Membrane</location>
        <topology evidence="1 7">Multi-pass membrane protein</topology>
    </subcellularLocation>
</comment>
<dbReference type="InterPro" id="IPR007274">
    <property type="entry name" value="Cop_transporter"/>
</dbReference>